<evidence type="ECO:0000256" key="3">
    <source>
        <dbReference type="ARBA" id="ARBA00022801"/>
    </source>
</evidence>
<dbReference type="NCBIfam" id="TIGR02103">
    <property type="entry name" value="pullul_strch"/>
    <property type="match status" value="1"/>
</dbReference>
<dbReference type="Pfam" id="PF11852">
    <property type="entry name" value="Pullul_strch_C"/>
    <property type="match status" value="1"/>
</dbReference>
<dbReference type="Pfam" id="PF03714">
    <property type="entry name" value="PUD"/>
    <property type="match status" value="2"/>
</dbReference>
<dbReference type="CDD" id="cd10315">
    <property type="entry name" value="CBM41_pullulanase"/>
    <property type="match status" value="2"/>
</dbReference>
<dbReference type="Gene3D" id="2.60.40.1130">
    <property type="entry name" value="Rab geranylgeranyltransferase alpha-subunit, insert domain"/>
    <property type="match status" value="1"/>
</dbReference>
<dbReference type="Gene3D" id="2.60.40.10">
    <property type="entry name" value="Immunoglobulins"/>
    <property type="match status" value="1"/>
</dbReference>
<dbReference type="Gene3D" id="3.20.20.80">
    <property type="entry name" value="Glycosidases"/>
    <property type="match status" value="1"/>
</dbReference>
<evidence type="ECO:0000256" key="1">
    <source>
        <dbReference type="ARBA" id="ARBA00008061"/>
    </source>
</evidence>
<dbReference type="PROSITE" id="PS51257">
    <property type="entry name" value="PROKAR_LIPOPROTEIN"/>
    <property type="match status" value="1"/>
</dbReference>
<dbReference type="Pfam" id="PF18494">
    <property type="entry name" value="Pullulanase_Ins"/>
    <property type="match status" value="1"/>
</dbReference>
<gene>
    <name evidence="12" type="primary">pulA</name>
    <name evidence="12" type="ORF">ACFOEB_16690</name>
</gene>
<feature type="domain" description="Pullulanase Ins" evidence="11">
    <location>
        <begin position="607"/>
        <end position="673"/>
    </location>
</feature>
<dbReference type="Gene3D" id="2.60.40.1110">
    <property type="match status" value="2"/>
</dbReference>
<dbReference type="InterPro" id="IPR041111">
    <property type="entry name" value="Pullulanase_Ins"/>
</dbReference>
<evidence type="ECO:0000259" key="11">
    <source>
        <dbReference type="Pfam" id="PF18494"/>
    </source>
</evidence>
<accession>A0ABV7HWE4</accession>
<dbReference type="Pfam" id="PF17967">
    <property type="entry name" value="Pullulanase_N2"/>
    <property type="match status" value="1"/>
</dbReference>
<proteinExistence type="inferred from homology"/>
<dbReference type="InterPro" id="IPR005323">
    <property type="entry name" value="CBM41_pullulanase"/>
</dbReference>
<dbReference type="SUPFAM" id="SSF49452">
    <property type="entry name" value="Starch-binding domain-like"/>
    <property type="match status" value="2"/>
</dbReference>
<dbReference type="Proteomes" id="UP001595548">
    <property type="component" value="Unassembled WGS sequence"/>
</dbReference>
<dbReference type="EMBL" id="JBHRTL010000031">
    <property type="protein sequence ID" value="MFC3156850.1"/>
    <property type="molecule type" value="Genomic_DNA"/>
</dbReference>
<dbReference type="CDD" id="cd02860">
    <property type="entry name" value="E_set_Pullulanase"/>
    <property type="match status" value="1"/>
</dbReference>
<dbReference type="PANTHER" id="PTHR43002">
    <property type="entry name" value="GLYCOGEN DEBRANCHING ENZYME"/>
    <property type="match status" value="1"/>
</dbReference>
<dbReference type="SUPFAM" id="SSF51011">
    <property type="entry name" value="Glycosyl hydrolase domain"/>
    <property type="match status" value="1"/>
</dbReference>
<comment type="caution">
    <text evidence="12">The sequence shown here is derived from an EMBL/GenBank/DDBJ whole genome shotgun (WGS) entry which is preliminary data.</text>
</comment>
<keyword evidence="4" id="KW-0326">Glycosidase</keyword>
<feature type="domain" description="Pullulanase carbohydrate-binding module 41" evidence="8">
    <location>
        <begin position="65"/>
        <end position="162"/>
    </location>
</feature>
<keyword evidence="13" id="KW-1185">Reference proteome</keyword>
<dbReference type="InterPro" id="IPR013783">
    <property type="entry name" value="Ig-like_fold"/>
</dbReference>
<evidence type="ECO:0000256" key="5">
    <source>
        <dbReference type="SAM" id="MobiDB-lite"/>
    </source>
</evidence>
<feature type="region of interest" description="Disordered" evidence="5">
    <location>
        <begin position="23"/>
        <end position="53"/>
    </location>
</feature>
<evidence type="ECO:0000256" key="6">
    <source>
        <dbReference type="SAM" id="SignalP"/>
    </source>
</evidence>
<dbReference type="RefSeq" id="WP_382418285.1">
    <property type="nucleotide sequence ID" value="NZ_AP031500.1"/>
</dbReference>
<dbReference type="InterPro" id="IPR024561">
    <property type="entry name" value="Pullul_strch_C"/>
</dbReference>
<sequence>MRRLTLSCLLSSAALVACGGGDSDTPPIASSSSSSSSVASSSSESSSSSSAPSFALPVALKDDQAIVFYERNDAEYDGWGLHLWNNETCGALDDAATGAITWDAPFPATGIDDTYGAYYLLDLNAPVSDGGCVNFIVHKGDDKALGDADAKFDLSRGAIALTQHGAANIEYPLDPSNENPLPFTLTDTQAAIFYKRSDTEYDGWGLHLWNGGDCTALADNSINGVTWDAPKQPDGIDTERGAFFVLDLNQPGGCFNFIVHSGDDKALGDADSVMDLTQGNVAFTQHGSSAITYSGDTGPAQATLSGYAAHWIDSNTLVWDAPNGTAQVQLLSDPNGAISLTNGSLTGGDAVTLTNASISSASATKFPHLADWAAWQIPTNELNIDTALSGELVAAAFDADGQLIKATSVQTQGALDAYYATDATLGAHIVNGKTQFSVWAPTAQTVTLQTFASDSDDTPATELSLTRNDKGVWRGEINRDMHGEYYRYKASVYHYLTDQIESITTTDPYSLNLSQNGELTQVVDLDRADTYSNNWSGHSVPALAAPEDSIIYEVHIRDFSALDASTPADHRGKYLAFTDTNSTPVKHLAELQQAGLNTIHLLPTFDIATVNEDPAARVDITDTVADLCAIKADASVCGVADNSKTLETVLAEFDPTTTDAQALVGELRGIDSFNWGYDPFHYTAPEGSYATSNAGFAHIREFRAMVQALHEMNLRVVMDVVYNHTNSSGLWDKSVLDKLVPGYYHRRNELSGAIETSSCCDNTASEHDMMEKLMIDSLVVWARDYKIDGFRFDLMGHHMRRNIIAARDAVEAVDPDTYFYGEGWNFGEVMSNRRGVNAIQVNMAGTGVGTFNDRIRDAVRGGAPFDGGDSLRANQGYGSGLYYYPNNMNSGAEAEADNLIGLTDRLRVNLAGSLTSYPLTDRNGNTVTGGEVPYFDLNAGYTADPQESINYISKHDNQTLWDNLMYKAASGMSTTERVRMHNFSLSVPMLAQGIPFIHMGVDLLRSKSMERDSYDSGDWFNRVDFTGQSNNWNIGLPREDKDSGNYDVIAQIISDANANPDAADIALANAVFKEWLAIRSSSPLLRLTTAAQVESNLTFHNTGPDQVPGLMVMSLTDNQGLDSQYAAMVVVFNPSNTEQTINNPVNGTLQLHPVQQSSADAITASASVSGNQLKVPALTTAVFVQMD</sequence>
<dbReference type="CDD" id="cd11341">
    <property type="entry name" value="AmyAc_Pullulanase_LD-like"/>
    <property type="match status" value="1"/>
</dbReference>
<dbReference type="Gene3D" id="2.60.40.1180">
    <property type="entry name" value="Golgi alpha-mannosidase II"/>
    <property type="match status" value="1"/>
</dbReference>
<dbReference type="InterPro" id="IPR013780">
    <property type="entry name" value="Glyco_hydro_b"/>
</dbReference>
<feature type="domain" description="Pullulanase carbohydrate-binding module 41" evidence="8">
    <location>
        <begin position="190"/>
        <end position="292"/>
    </location>
</feature>
<dbReference type="InterPro" id="IPR004193">
    <property type="entry name" value="Glyco_hydro_13_N"/>
</dbReference>
<dbReference type="SUPFAM" id="SSF51445">
    <property type="entry name" value="(Trans)glycosidases"/>
    <property type="match status" value="1"/>
</dbReference>
<organism evidence="12 13">
    <name type="scientific">Gilvimarinus japonicus</name>
    <dbReference type="NCBI Taxonomy" id="1796469"/>
    <lineage>
        <taxon>Bacteria</taxon>
        <taxon>Pseudomonadati</taxon>
        <taxon>Pseudomonadota</taxon>
        <taxon>Gammaproteobacteria</taxon>
        <taxon>Cellvibrionales</taxon>
        <taxon>Cellvibrionaceae</taxon>
        <taxon>Gilvimarinus</taxon>
    </lineage>
</organism>
<feature type="signal peptide" evidence="6">
    <location>
        <begin position="1"/>
        <end position="19"/>
    </location>
</feature>
<evidence type="ECO:0000259" key="8">
    <source>
        <dbReference type="Pfam" id="PF03714"/>
    </source>
</evidence>
<feature type="domain" description="Glycoside hydrolase family 13 N-terminal" evidence="7">
    <location>
        <begin position="425"/>
        <end position="510"/>
    </location>
</feature>
<keyword evidence="2 6" id="KW-0732">Signal</keyword>
<evidence type="ECO:0000259" key="9">
    <source>
        <dbReference type="Pfam" id="PF11852"/>
    </source>
</evidence>
<evidence type="ECO:0000256" key="4">
    <source>
        <dbReference type="ARBA" id="ARBA00023295"/>
    </source>
</evidence>
<keyword evidence="3" id="KW-0378">Hydrolase</keyword>
<evidence type="ECO:0000313" key="13">
    <source>
        <dbReference type="Proteomes" id="UP001595548"/>
    </source>
</evidence>
<dbReference type="InterPro" id="IPR014756">
    <property type="entry name" value="Ig_E-set"/>
</dbReference>
<feature type="domain" description="Alpha-1,6-glucosidases pullulanase-type C-terminal" evidence="9">
    <location>
        <begin position="1028"/>
        <end position="1185"/>
    </location>
</feature>
<dbReference type="InterPro" id="IPR017853">
    <property type="entry name" value="GH"/>
</dbReference>
<feature type="chain" id="PRO_5046437833" evidence="6">
    <location>
        <begin position="20"/>
        <end position="1187"/>
    </location>
</feature>
<evidence type="ECO:0000259" key="10">
    <source>
        <dbReference type="Pfam" id="PF17967"/>
    </source>
</evidence>
<protein>
    <submittedName>
        <fullName evidence="12">Pullulanase-type alpha-1,6-glucosidase</fullName>
    </submittedName>
</protein>
<dbReference type="Pfam" id="PF02922">
    <property type="entry name" value="CBM_48"/>
    <property type="match status" value="1"/>
</dbReference>
<name>A0ABV7HWE4_9GAMM</name>
<dbReference type="InterPro" id="IPR011839">
    <property type="entry name" value="Pullul_strch"/>
</dbReference>
<dbReference type="SUPFAM" id="SSF81296">
    <property type="entry name" value="E set domains"/>
    <property type="match status" value="2"/>
</dbReference>
<reference evidence="13" key="1">
    <citation type="journal article" date="2019" name="Int. J. Syst. Evol. Microbiol.">
        <title>The Global Catalogue of Microorganisms (GCM) 10K type strain sequencing project: providing services to taxonomists for standard genome sequencing and annotation.</title>
        <authorList>
            <consortium name="The Broad Institute Genomics Platform"/>
            <consortium name="The Broad Institute Genome Sequencing Center for Infectious Disease"/>
            <person name="Wu L."/>
            <person name="Ma J."/>
        </authorList>
    </citation>
    <scope>NUCLEOTIDE SEQUENCE [LARGE SCALE GENOMIC DNA]</scope>
    <source>
        <strain evidence="13">KCTC 52141</strain>
    </source>
</reference>
<evidence type="ECO:0000256" key="2">
    <source>
        <dbReference type="ARBA" id="ARBA00022729"/>
    </source>
</evidence>
<dbReference type="InterPro" id="IPR040671">
    <property type="entry name" value="Pullulanase_N2"/>
</dbReference>
<comment type="similarity">
    <text evidence="1">Belongs to the glycosyl hydrolase 13 family.</text>
</comment>
<evidence type="ECO:0000259" key="7">
    <source>
        <dbReference type="Pfam" id="PF02922"/>
    </source>
</evidence>
<dbReference type="InterPro" id="IPR013784">
    <property type="entry name" value="Carb-bd-like_fold"/>
</dbReference>
<evidence type="ECO:0000313" key="12">
    <source>
        <dbReference type="EMBL" id="MFC3156850.1"/>
    </source>
</evidence>
<feature type="domain" description="Pullulanase N2" evidence="10">
    <location>
        <begin position="308"/>
        <end position="416"/>
    </location>
</feature>
<feature type="compositionally biased region" description="Low complexity" evidence="5">
    <location>
        <begin position="29"/>
        <end position="53"/>
    </location>
</feature>